<feature type="transmembrane region" description="Helical" evidence="1">
    <location>
        <begin position="80"/>
        <end position="97"/>
    </location>
</feature>
<feature type="transmembrane region" description="Helical" evidence="1">
    <location>
        <begin position="7"/>
        <end position="27"/>
    </location>
</feature>
<keyword evidence="3" id="KW-1185">Reference proteome</keyword>
<protein>
    <recommendedName>
        <fullName evidence="4">PAP2 superfamily protein</fullName>
    </recommendedName>
</protein>
<feature type="transmembrane region" description="Helical" evidence="1">
    <location>
        <begin position="129"/>
        <end position="148"/>
    </location>
</feature>
<evidence type="ECO:0000313" key="3">
    <source>
        <dbReference type="Proteomes" id="UP001139369"/>
    </source>
</evidence>
<sequence length="199" mass="22810">MNFHKLISIILHPIVIPTIGVMLYFLLIPNNFNSNQKLAILGLVFTITYLVPLLILVIFKKLKLIKSFQTESIRERKIPVMLMIILFYLLASTMNNIPNLRDLGLLFFATSLGLLFIYLFFAFKIKVSIHILSLGISTGFFLVLSNIYSQNFTFLIIILLLLSGILASARLHLNAHTKKEVYLGFFIGMISPFLIYYFL</sequence>
<accession>A0A9X2AIM7</accession>
<name>A0A9X2AIM7_9FLAO</name>
<dbReference type="EMBL" id="JAKQYM010000003">
    <property type="protein sequence ID" value="MCI2228671.1"/>
    <property type="molecule type" value="Genomic_DNA"/>
</dbReference>
<keyword evidence="1" id="KW-0472">Membrane</keyword>
<evidence type="ECO:0000256" key="1">
    <source>
        <dbReference type="SAM" id="Phobius"/>
    </source>
</evidence>
<organism evidence="2 3">
    <name type="scientific">Polaribacter marinus</name>
    <dbReference type="NCBI Taxonomy" id="2916838"/>
    <lineage>
        <taxon>Bacteria</taxon>
        <taxon>Pseudomonadati</taxon>
        <taxon>Bacteroidota</taxon>
        <taxon>Flavobacteriia</taxon>
        <taxon>Flavobacteriales</taxon>
        <taxon>Flavobacteriaceae</taxon>
    </lineage>
</organism>
<proteinExistence type="predicted"/>
<dbReference type="Proteomes" id="UP001139369">
    <property type="component" value="Unassembled WGS sequence"/>
</dbReference>
<feature type="transmembrane region" description="Helical" evidence="1">
    <location>
        <begin position="103"/>
        <end position="122"/>
    </location>
</feature>
<dbReference type="RefSeq" id="WP_242177799.1">
    <property type="nucleotide sequence ID" value="NZ_JAKQYM010000003.1"/>
</dbReference>
<evidence type="ECO:0008006" key="4">
    <source>
        <dbReference type="Google" id="ProtNLM"/>
    </source>
</evidence>
<keyword evidence="1" id="KW-1133">Transmembrane helix</keyword>
<reference evidence="2" key="1">
    <citation type="submission" date="2022-02" db="EMBL/GenBank/DDBJ databases">
        <title>Polaribacter sp. MSW13, isolated from seawater.</title>
        <authorList>
            <person name="Kristyanto S."/>
            <person name="Jung J."/>
            <person name="Jeon C.O."/>
        </authorList>
    </citation>
    <scope>NUCLEOTIDE SEQUENCE</scope>
    <source>
        <strain evidence="2">MSW13</strain>
    </source>
</reference>
<feature type="transmembrane region" description="Helical" evidence="1">
    <location>
        <begin position="39"/>
        <end position="59"/>
    </location>
</feature>
<feature type="transmembrane region" description="Helical" evidence="1">
    <location>
        <begin position="180"/>
        <end position="198"/>
    </location>
</feature>
<evidence type="ECO:0000313" key="2">
    <source>
        <dbReference type="EMBL" id="MCI2228671.1"/>
    </source>
</evidence>
<keyword evidence="1" id="KW-0812">Transmembrane</keyword>
<gene>
    <name evidence="2" type="ORF">MC378_05790</name>
</gene>
<dbReference type="AlphaFoldDB" id="A0A9X2AIM7"/>
<feature type="transmembrane region" description="Helical" evidence="1">
    <location>
        <begin position="154"/>
        <end position="173"/>
    </location>
</feature>
<comment type="caution">
    <text evidence="2">The sequence shown here is derived from an EMBL/GenBank/DDBJ whole genome shotgun (WGS) entry which is preliminary data.</text>
</comment>